<dbReference type="Pfam" id="PF13392">
    <property type="entry name" value="HNH_3"/>
    <property type="match status" value="1"/>
</dbReference>
<dbReference type="InterPro" id="IPR044925">
    <property type="entry name" value="His-Me_finger_sf"/>
</dbReference>
<dbReference type="SUPFAM" id="SSF54060">
    <property type="entry name" value="His-Me finger endonucleases"/>
    <property type="match status" value="1"/>
</dbReference>
<name>A0A286N3N8_9CAUD</name>
<dbReference type="Proteomes" id="UP000224387">
    <property type="component" value="Segment"/>
</dbReference>
<dbReference type="InterPro" id="IPR003615">
    <property type="entry name" value="HNH_nuc"/>
</dbReference>
<evidence type="ECO:0000259" key="1">
    <source>
        <dbReference type="Pfam" id="PF13392"/>
    </source>
</evidence>
<organism evidence="2 3">
    <name type="scientific">Arthrobacter phage RosiePosie</name>
    <dbReference type="NCBI Taxonomy" id="2015836"/>
    <lineage>
        <taxon>Viruses</taxon>
        <taxon>Duplodnaviria</taxon>
        <taxon>Heunggongvirae</taxon>
        <taxon>Uroviricota</taxon>
        <taxon>Caudoviricetes</taxon>
        <taxon>Klausavirus</taxon>
        <taxon>Klausavirus princesstrina</taxon>
    </lineage>
</organism>
<dbReference type="EMBL" id="MF185723">
    <property type="protein sequence ID" value="ASX98995.1"/>
    <property type="molecule type" value="Genomic_DNA"/>
</dbReference>
<keyword evidence="2" id="KW-0255">Endonuclease</keyword>
<reference evidence="2 3" key="1">
    <citation type="submission" date="2017-06" db="EMBL/GenBank/DDBJ databases">
        <authorList>
            <person name="Villafuerte R."/>
            <person name="Dunbar D."/>
            <person name="Moy E.A."/>
            <person name="Stoner T.H."/>
            <person name="Garlena R.A."/>
            <person name="Russell D.A."/>
            <person name="Pope W.H."/>
            <person name="Jacobs-Sera D."/>
            <person name="Hatfull G.F."/>
        </authorList>
    </citation>
    <scope>NUCLEOTIDE SEQUENCE [LARGE SCALE GENOMIC DNA]</scope>
</reference>
<dbReference type="GO" id="GO:0004519">
    <property type="term" value="F:endonuclease activity"/>
    <property type="evidence" value="ECO:0007669"/>
    <property type="project" value="UniProtKB-KW"/>
</dbReference>
<keyword evidence="2" id="KW-0540">Nuclease</keyword>
<sequence>MPRKTQEERFWEKVEVKEPHECWPWTAYVDKSKGYGQFGVGGRGGGLESAHRMAYRLAVGPIGEGMHIDHTCHNGSGCPGGKECPHRRCCNPAHLEQVTQEVNKARGEAGAYNAAKTACPKGHGYTPENVLWRKDGRERICRLCNRNHQAKYREKLRARRIHVR</sequence>
<evidence type="ECO:0000313" key="2">
    <source>
        <dbReference type="EMBL" id="ASX98995.1"/>
    </source>
</evidence>
<keyword evidence="2" id="KW-0378">Hydrolase</keyword>
<gene>
    <name evidence="2" type="primary">100</name>
    <name evidence="2" type="ORF">SEA_ROSIEPOSIE_100</name>
</gene>
<proteinExistence type="predicted"/>
<protein>
    <submittedName>
        <fullName evidence="2">HNH endonuclease</fullName>
    </submittedName>
</protein>
<evidence type="ECO:0000313" key="3">
    <source>
        <dbReference type="Proteomes" id="UP000224387"/>
    </source>
</evidence>
<feature type="domain" description="HNH nuclease" evidence="1">
    <location>
        <begin position="50"/>
        <end position="74"/>
    </location>
</feature>
<accession>A0A286N3N8</accession>